<protein>
    <submittedName>
        <fullName evidence="1">Uncharacterized protein</fullName>
    </submittedName>
</protein>
<gene>
    <name evidence="1" type="ORF">A3B92_01445</name>
</gene>
<evidence type="ECO:0000313" key="2">
    <source>
        <dbReference type="Proteomes" id="UP000177960"/>
    </source>
</evidence>
<proteinExistence type="predicted"/>
<dbReference type="AlphaFoldDB" id="A0A1G1ZH12"/>
<sequence length="59" mass="6792">MTKTAIKEKVLNMEAELEVIKKAIEVGPDFLVDEKIWKVIKPTLKKAGKKLYAEQYSKK</sequence>
<organism evidence="1 2">
    <name type="scientific">Candidatus Harrisonbacteria bacterium RIFCSPHIGHO2_02_FULL_42_16</name>
    <dbReference type="NCBI Taxonomy" id="1798404"/>
    <lineage>
        <taxon>Bacteria</taxon>
        <taxon>Candidatus Harrisoniibacteriota</taxon>
    </lineage>
</organism>
<dbReference type="EMBL" id="MHJG01000022">
    <property type="protein sequence ID" value="OGY63436.1"/>
    <property type="molecule type" value="Genomic_DNA"/>
</dbReference>
<reference evidence="1 2" key="1">
    <citation type="journal article" date="2016" name="Nat. Commun.">
        <title>Thousands of microbial genomes shed light on interconnected biogeochemical processes in an aquifer system.</title>
        <authorList>
            <person name="Anantharaman K."/>
            <person name="Brown C.T."/>
            <person name="Hug L.A."/>
            <person name="Sharon I."/>
            <person name="Castelle C.J."/>
            <person name="Probst A.J."/>
            <person name="Thomas B.C."/>
            <person name="Singh A."/>
            <person name="Wilkins M.J."/>
            <person name="Karaoz U."/>
            <person name="Brodie E.L."/>
            <person name="Williams K.H."/>
            <person name="Hubbard S.S."/>
            <person name="Banfield J.F."/>
        </authorList>
    </citation>
    <scope>NUCLEOTIDE SEQUENCE [LARGE SCALE GENOMIC DNA]</scope>
</reference>
<dbReference type="Proteomes" id="UP000177960">
    <property type="component" value="Unassembled WGS sequence"/>
</dbReference>
<comment type="caution">
    <text evidence="1">The sequence shown here is derived from an EMBL/GenBank/DDBJ whole genome shotgun (WGS) entry which is preliminary data.</text>
</comment>
<name>A0A1G1ZH12_9BACT</name>
<dbReference type="STRING" id="1798404.A3B92_01445"/>
<evidence type="ECO:0000313" key="1">
    <source>
        <dbReference type="EMBL" id="OGY63436.1"/>
    </source>
</evidence>
<accession>A0A1G1ZH12</accession>